<accession>X1FUQ5</accession>
<protein>
    <submittedName>
        <fullName evidence="1">Uncharacterized protein</fullName>
    </submittedName>
</protein>
<dbReference type="AlphaFoldDB" id="X1FUQ5"/>
<reference evidence="1" key="1">
    <citation type="journal article" date="2014" name="Front. Microbiol.">
        <title>High frequency of phylogenetically diverse reductive dehalogenase-homologous genes in deep subseafloor sedimentary metagenomes.</title>
        <authorList>
            <person name="Kawai M."/>
            <person name="Futagami T."/>
            <person name="Toyoda A."/>
            <person name="Takaki Y."/>
            <person name="Nishi S."/>
            <person name="Hori S."/>
            <person name="Arai W."/>
            <person name="Tsubouchi T."/>
            <person name="Morono Y."/>
            <person name="Uchiyama I."/>
            <person name="Ito T."/>
            <person name="Fujiyama A."/>
            <person name="Inagaki F."/>
            <person name="Takami H."/>
        </authorList>
    </citation>
    <scope>NUCLEOTIDE SEQUENCE</scope>
    <source>
        <strain evidence="1">Expedition CK06-06</strain>
    </source>
</reference>
<name>X1FUQ5_9ZZZZ</name>
<evidence type="ECO:0000313" key="1">
    <source>
        <dbReference type="EMBL" id="GAH36280.1"/>
    </source>
</evidence>
<proteinExistence type="predicted"/>
<dbReference type="EMBL" id="BARU01005431">
    <property type="protein sequence ID" value="GAH36280.1"/>
    <property type="molecule type" value="Genomic_DNA"/>
</dbReference>
<sequence length="64" mass="7162">MVKLPISNDKKAIVRIGYVVGMFNSEIVKVPYTFQIIPIPRIIIPSEEPIMISVFLAIDELSSS</sequence>
<organism evidence="1">
    <name type="scientific">marine sediment metagenome</name>
    <dbReference type="NCBI Taxonomy" id="412755"/>
    <lineage>
        <taxon>unclassified sequences</taxon>
        <taxon>metagenomes</taxon>
        <taxon>ecological metagenomes</taxon>
    </lineage>
</organism>
<comment type="caution">
    <text evidence="1">The sequence shown here is derived from an EMBL/GenBank/DDBJ whole genome shotgun (WGS) entry which is preliminary data.</text>
</comment>
<gene>
    <name evidence="1" type="ORF">S03H2_10576</name>
</gene>